<reference evidence="4 5" key="1">
    <citation type="submission" date="2020-01" db="EMBL/GenBank/DDBJ databases">
        <title>Whole-genome sequence of Heliobacterium undosum DSM 13378.</title>
        <authorList>
            <person name="Kyndt J.A."/>
            <person name="Meyer T.E."/>
        </authorList>
    </citation>
    <scope>NUCLEOTIDE SEQUENCE [LARGE SCALE GENOMIC DNA]</scope>
    <source>
        <strain evidence="4 5">DSM 13378</strain>
    </source>
</reference>
<dbReference type="AlphaFoldDB" id="A0A845L886"/>
<feature type="region of interest" description="Disordered" evidence="2">
    <location>
        <begin position="192"/>
        <end position="212"/>
    </location>
</feature>
<gene>
    <name evidence="4" type="ORF">GTO91_14065</name>
</gene>
<name>A0A845L886_9FIRM</name>
<organism evidence="4 5">
    <name type="scientific">Heliomicrobium undosum</name>
    <dbReference type="NCBI Taxonomy" id="121734"/>
    <lineage>
        <taxon>Bacteria</taxon>
        <taxon>Bacillati</taxon>
        <taxon>Bacillota</taxon>
        <taxon>Clostridia</taxon>
        <taxon>Eubacteriales</taxon>
        <taxon>Heliobacteriaceae</taxon>
        <taxon>Heliomicrobium</taxon>
    </lineage>
</organism>
<dbReference type="Proteomes" id="UP000463470">
    <property type="component" value="Unassembled WGS sequence"/>
</dbReference>
<accession>A0A845L886</accession>
<keyword evidence="1" id="KW-0175">Coiled coil</keyword>
<protein>
    <submittedName>
        <fullName evidence="4">Uncharacterized protein</fullName>
    </submittedName>
</protein>
<proteinExistence type="predicted"/>
<evidence type="ECO:0000313" key="5">
    <source>
        <dbReference type="Proteomes" id="UP000463470"/>
    </source>
</evidence>
<feature type="signal peptide" evidence="3">
    <location>
        <begin position="1"/>
        <end position="22"/>
    </location>
</feature>
<comment type="caution">
    <text evidence="4">The sequence shown here is derived from an EMBL/GenBank/DDBJ whole genome shotgun (WGS) entry which is preliminary data.</text>
</comment>
<feature type="compositionally biased region" description="Low complexity" evidence="2">
    <location>
        <begin position="194"/>
        <end position="212"/>
    </location>
</feature>
<dbReference type="EMBL" id="WXEY01000020">
    <property type="protein sequence ID" value="MZP30840.1"/>
    <property type="molecule type" value="Genomic_DNA"/>
</dbReference>
<evidence type="ECO:0000256" key="3">
    <source>
        <dbReference type="SAM" id="SignalP"/>
    </source>
</evidence>
<evidence type="ECO:0000256" key="1">
    <source>
        <dbReference type="SAM" id="Coils"/>
    </source>
</evidence>
<dbReference type="OrthoDB" id="2084679at2"/>
<dbReference type="RefSeq" id="WP_161259364.1">
    <property type="nucleotide sequence ID" value="NZ_WXEY01000020.1"/>
</dbReference>
<keyword evidence="5" id="KW-1185">Reference proteome</keyword>
<keyword evidence="3" id="KW-0732">Signal</keyword>
<feature type="chain" id="PRO_5032785468" evidence="3">
    <location>
        <begin position="23"/>
        <end position="212"/>
    </location>
</feature>
<sequence length="212" mass="22419">MKKWVSLIALGAVLLMTPAAFAAEAAGTPPTAFSGEAEGINAPQTNAPQVKMTAEQRQAWKEALTPKLEQLKTLNQQIQDLHGQIKGQRESNQSLRQSLKGNLAKEQAQALRASVQSNGEAQKALSNDLKHLHEQVKAAQAALKAARQSGDLSAASAALDQVINLKQQILGKAPELLKAKQERYQILNGAQIQSAAPNPSSSLAPPAAASAQ</sequence>
<evidence type="ECO:0000256" key="2">
    <source>
        <dbReference type="SAM" id="MobiDB-lite"/>
    </source>
</evidence>
<feature type="coiled-coil region" evidence="1">
    <location>
        <begin position="122"/>
        <end position="149"/>
    </location>
</feature>
<evidence type="ECO:0000313" key="4">
    <source>
        <dbReference type="EMBL" id="MZP30840.1"/>
    </source>
</evidence>